<dbReference type="EMBL" id="KQ474093">
    <property type="protein sequence ID" value="KPV71518.1"/>
    <property type="molecule type" value="Genomic_DNA"/>
</dbReference>
<dbReference type="STRING" id="578459.A0A0P9F768"/>
<dbReference type="SUPFAM" id="SSF52799">
    <property type="entry name" value="(Phosphotyrosine protein) phosphatases II"/>
    <property type="match status" value="1"/>
</dbReference>
<dbReference type="GO" id="GO:0043491">
    <property type="term" value="P:phosphatidylinositol 3-kinase/protein kinase B signal transduction"/>
    <property type="evidence" value="ECO:0007669"/>
    <property type="project" value="TreeGrafter"/>
</dbReference>
<keyword evidence="8" id="KW-1185">Reference proteome</keyword>
<evidence type="ECO:0000313" key="8">
    <source>
        <dbReference type="Proteomes" id="UP000053890"/>
    </source>
</evidence>
<evidence type="ECO:0000256" key="3">
    <source>
        <dbReference type="SAM" id="MobiDB-lite"/>
    </source>
</evidence>
<evidence type="ECO:0000256" key="1">
    <source>
        <dbReference type="ARBA" id="ARBA00013015"/>
    </source>
</evidence>
<dbReference type="OrthoDB" id="5632at2759"/>
<feature type="compositionally biased region" description="Low complexity" evidence="3">
    <location>
        <begin position="359"/>
        <end position="376"/>
    </location>
</feature>
<dbReference type="GeneID" id="28978853"/>
<reference evidence="7 8" key="1">
    <citation type="journal article" date="2015" name="Front. Microbiol.">
        <title>Genome sequence of the plant growth promoting endophytic yeast Rhodotorula graminis WP1.</title>
        <authorList>
            <person name="Firrincieli A."/>
            <person name="Otillar R."/>
            <person name="Salamov A."/>
            <person name="Schmutz J."/>
            <person name="Khan Z."/>
            <person name="Redman R.S."/>
            <person name="Fleck N.D."/>
            <person name="Lindquist E."/>
            <person name="Grigoriev I.V."/>
            <person name="Doty S.L."/>
        </authorList>
    </citation>
    <scope>NUCLEOTIDE SEQUENCE [LARGE SCALE GENOMIC DNA]</scope>
    <source>
        <strain evidence="7 8">WP1</strain>
    </source>
</reference>
<evidence type="ECO:0000259" key="4">
    <source>
        <dbReference type="PROSITE" id="PS50055"/>
    </source>
</evidence>
<dbReference type="AlphaFoldDB" id="A0A0P9F768"/>
<dbReference type="GO" id="GO:0046856">
    <property type="term" value="P:phosphatidylinositol dephosphorylation"/>
    <property type="evidence" value="ECO:0007669"/>
    <property type="project" value="TreeGrafter"/>
</dbReference>
<dbReference type="PROSITE" id="PS50056">
    <property type="entry name" value="TYR_PHOSPHATASE_2"/>
    <property type="match status" value="1"/>
</dbReference>
<dbReference type="InterPro" id="IPR051281">
    <property type="entry name" value="Dual-spec_lipid-protein_phosph"/>
</dbReference>
<dbReference type="Gene3D" id="3.90.190.10">
    <property type="entry name" value="Protein tyrosine phosphatase superfamily"/>
    <property type="match status" value="1"/>
</dbReference>
<dbReference type="PROSITE" id="PS51181">
    <property type="entry name" value="PPASE_TENSIN"/>
    <property type="match status" value="1"/>
</dbReference>
<dbReference type="GO" id="GO:0004725">
    <property type="term" value="F:protein tyrosine phosphatase activity"/>
    <property type="evidence" value="ECO:0007669"/>
    <property type="project" value="InterPro"/>
</dbReference>
<dbReference type="GO" id="GO:0005634">
    <property type="term" value="C:nucleus"/>
    <property type="evidence" value="ECO:0007669"/>
    <property type="project" value="TreeGrafter"/>
</dbReference>
<dbReference type="GO" id="GO:0005829">
    <property type="term" value="C:cytosol"/>
    <property type="evidence" value="ECO:0007669"/>
    <property type="project" value="TreeGrafter"/>
</dbReference>
<accession>A0A0P9F768</accession>
<dbReference type="GO" id="GO:0005886">
    <property type="term" value="C:plasma membrane"/>
    <property type="evidence" value="ECO:0007669"/>
    <property type="project" value="TreeGrafter"/>
</dbReference>
<feature type="domain" description="Phosphatase tensin-type" evidence="6">
    <location>
        <begin position="14"/>
        <end position="236"/>
    </location>
</feature>
<dbReference type="PANTHER" id="PTHR12305:SF81">
    <property type="entry name" value="PHOSPHATIDYLINOSITOL 3,4,5-TRISPHOSPHATE 3-PHOSPHATASE AND DUAL-SPECIFICITY PROTEIN PHOSPHATASE PTEN"/>
    <property type="match status" value="1"/>
</dbReference>
<dbReference type="OMA" id="IASQRRW"/>
<dbReference type="Proteomes" id="UP000053890">
    <property type="component" value="Unassembled WGS sequence"/>
</dbReference>
<feature type="domain" description="Tyrosine specific protein phosphatases" evidence="5">
    <location>
        <begin position="99"/>
        <end position="141"/>
    </location>
</feature>
<feature type="domain" description="Tyrosine-protein phosphatase" evidence="4">
    <location>
        <begin position="81"/>
        <end position="135"/>
    </location>
</feature>
<dbReference type="GO" id="GO:0042995">
    <property type="term" value="C:cell projection"/>
    <property type="evidence" value="ECO:0007669"/>
    <property type="project" value="TreeGrafter"/>
</dbReference>
<feature type="compositionally biased region" description="Low complexity" evidence="3">
    <location>
        <begin position="327"/>
        <end position="347"/>
    </location>
</feature>
<name>A0A0P9F768_RHOGW</name>
<protein>
    <recommendedName>
        <fullName evidence="1">phosphatidylinositol-3,4,5-trisphosphate 3-phosphatase</fullName>
        <ecNumber evidence="1">3.1.3.67</ecNumber>
    </recommendedName>
</protein>
<dbReference type="PROSITE" id="PS00383">
    <property type="entry name" value="TYR_PHOSPHATASE_1"/>
    <property type="match status" value="1"/>
</dbReference>
<evidence type="ECO:0000259" key="6">
    <source>
        <dbReference type="PROSITE" id="PS51181"/>
    </source>
</evidence>
<dbReference type="GO" id="GO:0016314">
    <property type="term" value="F:phosphatidylinositol-3,4,5-trisphosphate 3-phosphatase activity"/>
    <property type="evidence" value="ECO:0007669"/>
    <property type="project" value="UniProtKB-EC"/>
</dbReference>
<dbReference type="GO" id="GO:0048870">
    <property type="term" value="P:cell motility"/>
    <property type="evidence" value="ECO:0007669"/>
    <property type="project" value="TreeGrafter"/>
</dbReference>
<dbReference type="InterPro" id="IPR000387">
    <property type="entry name" value="Tyr_Pase_dom"/>
</dbReference>
<organism evidence="7 8">
    <name type="scientific">Rhodotorula graminis (strain WP1)</name>
    <dbReference type="NCBI Taxonomy" id="578459"/>
    <lineage>
        <taxon>Eukaryota</taxon>
        <taxon>Fungi</taxon>
        <taxon>Dikarya</taxon>
        <taxon>Basidiomycota</taxon>
        <taxon>Pucciniomycotina</taxon>
        <taxon>Microbotryomycetes</taxon>
        <taxon>Sporidiobolales</taxon>
        <taxon>Sporidiobolaceae</taxon>
        <taxon>Rhodotorula</taxon>
    </lineage>
</organism>
<dbReference type="InterPro" id="IPR057023">
    <property type="entry name" value="PTP-SAK"/>
</dbReference>
<evidence type="ECO:0000259" key="5">
    <source>
        <dbReference type="PROSITE" id="PS50056"/>
    </source>
</evidence>
<sequence length="531" mass="57020">MFDPVRRLVSGRKARLEDDDFSLDLVQLTERIVIMGFPAEGAAALYRNPRSDVQRYLAQHQGHYRIFNLCPRCENSYDAAHFDGEVRRFPWPDHHPPPLSLVPLMVAEARSWYDEDERNVVVVHCKAGKGRSGTFALSLLLALPGLPSAPALSSSDSSSSTPAKSDKDAVYGPLDPRAVLGKSSGDISSLSLQDKLEYLLRFHTLRRMAPGAKSYGVSIASQRRLLGYWARLLGGDDPRRAASEGGRRVVLEYVKVSGKGVSGLGKLAAGGSDRIAIQVHRYKNSIEASLRAKELALSSTAPPERFDDSAWDDRDDMIVLAGGLVESSSPGPSSPSTPARASSPPRAGAGGRRSEDAATPRSGTSTASASTASLPTIVRATPTSSISDGGDDDDGEAGLPPPSGTHAQVESEPAAAPPRVRVLVPDAAYLAPDSDERRAKDEARSVAERDGGIVLDAEREVQLRFLLGKTGDKHARLSAMAALALTWFVPVFEVDGAEAGQQSKVVIKGKDLDFRKPFAGIDEVEIGWRWL</sequence>
<dbReference type="GO" id="GO:0051896">
    <property type="term" value="P:regulation of phosphatidylinositol 3-kinase/protein kinase B signal transduction"/>
    <property type="evidence" value="ECO:0007669"/>
    <property type="project" value="TreeGrafter"/>
</dbReference>
<dbReference type="Pfam" id="PF22784">
    <property type="entry name" value="PTP-SAK"/>
    <property type="match status" value="1"/>
</dbReference>
<dbReference type="RefSeq" id="XP_018267567.1">
    <property type="nucleotide sequence ID" value="XM_018418406.1"/>
</dbReference>
<dbReference type="EC" id="3.1.3.67" evidence="1"/>
<dbReference type="PROSITE" id="PS50055">
    <property type="entry name" value="TYR_PHOSPHATASE_PTP"/>
    <property type="match status" value="1"/>
</dbReference>
<dbReference type="InterPro" id="IPR029021">
    <property type="entry name" value="Prot-tyrosine_phosphatase-like"/>
</dbReference>
<evidence type="ECO:0000256" key="2">
    <source>
        <dbReference type="ARBA" id="ARBA00022801"/>
    </source>
</evidence>
<dbReference type="PANTHER" id="PTHR12305">
    <property type="entry name" value="PHOSPHATASE WITH HOMOLOGY TO TENSIN"/>
    <property type="match status" value="1"/>
</dbReference>
<evidence type="ECO:0000313" key="7">
    <source>
        <dbReference type="EMBL" id="KPV71518.1"/>
    </source>
</evidence>
<dbReference type="InterPro" id="IPR000242">
    <property type="entry name" value="PTP_cat"/>
</dbReference>
<dbReference type="InterPro" id="IPR016130">
    <property type="entry name" value="Tyr_Pase_AS"/>
</dbReference>
<feature type="region of interest" description="Disordered" evidence="3">
    <location>
        <begin position="151"/>
        <end position="172"/>
    </location>
</feature>
<gene>
    <name evidence="7" type="ORF">RHOBADRAFT_56558</name>
</gene>
<proteinExistence type="predicted"/>
<feature type="compositionally biased region" description="Low complexity" evidence="3">
    <location>
        <begin position="151"/>
        <end position="163"/>
    </location>
</feature>
<keyword evidence="2" id="KW-0378">Hydrolase</keyword>
<feature type="region of interest" description="Disordered" evidence="3">
    <location>
        <begin position="324"/>
        <end position="419"/>
    </location>
</feature>
<dbReference type="InterPro" id="IPR029023">
    <property type="entry name" value="Tensin_phosphatase"/>
</dbReference>